<protein>
    <submittedName>
        <fullName evidence="3">Extracellular solute-binding protein</fullName>
    </submittedName>
</protein>
<evidence type="ECO:0000256" key="1">
    <source>
        <dbReference type="SAM" id="MobiDB-lite"/>
    </source>
</evidence>
<dbReference type="EMBL" id="CP034235">
    <property type="protein sequence ID" value="QGQ99170.1"/>
    <property type="molecule type" value="Genomic_DNA"/>
</dbReference>
<dbReference type="KEGG" id="ppsc:EHS13_31990"/>
<keyword evidence="2" id="KW-0732">Signal</keyword>
<dbReference type="InterPro" id="IPR050490">
    <property type="entry name" value="Bact_solute-bd_prot1"/>
</dbReference>
<organism evidence="3 4">
    <name type="scientific">Paenibacillus psychroresistens</name>
    <dbReference type="NCBI Taxonomy" id="1778678"/>
    <lineage>
        <taxon>Bacteria</taxon>
        <taxon>Bacillati</taxon>
        <taxon>Bacillota</taxon>
        <taxon>Bacilli</taxon>
        <taxon>Bacillales</taxon>
        <taxon>Paenibacillaceae</taxon>
        <taxon>Paenibacillus</taxon>
    </lineage>
</organism>
<dbReference type="SUPFAM" id="SSF53850">
    <property type="entry name" value="Periplasmic binding protein-like II"/>
    <property type="match status" value="1"/>
</dbReference>
<dbReference type="PANTHER" id="PTHR43649:SF12">
    <property type="entry name" value="DIACETYLCHITOBIOSE BINDING PROTEIN DASA"/>
    <property type="match status" value="1"/>
</dbReference>
<reference evidence="4" key="1">
    <citation type="submission" date="2018-11" db="EMBL/GenBank/DDBJ databases">
        <title>Complete genome sequence of Paenibacillus sp. ML311-T8.</title>
        <authorList>
            <person name="Nam Y.-D."/>
            <person name="Kang J."/>
            <person name="Chung W.-H."/>
            <person name="Park Y.S."/>
        </authorList>
    </citation>
    <scope>NUCLEOTIDE SEQUENCE [LARGE SCALE GENOMIC DNA]</scope>
    <source>
        <strain evidence="4">ML311-T8</strain>
    </source>
</reference>
<name>A0A6B8RRZ9_9BACL</name>
<feature type="region of interest" description="Disordered" evidence="1">
    <location>
        <begin position="36"/>
        <end position="64"/>
    </location>
</feature>
<dbReference type="Gene3D" id="3.40.190.10">
    <property type="entry name" value="Periplasmic binding protein-like II"/>
    <property type="match status" value="2"/>
</dbReference>
<gene>
    <name evidence="3" type="ORF">EHS13_31990</name>
</gene>
<dbReference type="PROSITE" id="PS51257">
    <property type="entry name" value="PROKAR_LIPOPROTEIN"/>
    <property type="match status" value="1"/>
</dbReference>
<dbReference type="Proteomes" id="UP000426246">
    <property type="component" value="Chromosome"/>
</dbReference>
<feature type="compositionally biased region" description="Low complexity" evidence="1">
    <location>
        <begin position="44"/>
        <end position="53"/>
    </location>
</feature>
<evidence type="ECO:0000313" key="3">
    <source>
        <dbReference type="EMBL" id="QGQ99170.1"/>
    </source>
</evidence>
<dbReference type="PANTHER" id="PTHR43649">
    <property type="entry name" value="ARABINOSE-BINDING PROTEIN-RELATED"/>
    <property type="match status" value="1"/>
</dbReference>
<dbReference type="RefSeq" id="WP_155704279.1">
    <property type="nucleotide sequence ID" value="NZ_CP034235.1"/>
</dbReference>
<keyword evidence="4" id="KW-1185">Reference proteome</keyword>
<evidence type="ECO:0000256" key="2">
    <source>
        <dbReference type="SAM" id="SignalP"/>
    </source>
</evidence>
<feature type="signal peptide" evidence="2">
    <location>
        <begin position="1"/>
        <end position="30"/>
    </location>
</feature>
<sequence>MKKKSILEKKRTMSTIMGLVLVASISLGVAGCGNKNEADNTPQASSSSDSSASPEATTKVPTPVTLKISGPTGSFAKDYPSGVQNDEVAIEIAKQTGVSLDFETHPDDQKFNIMLASGDLPDIIVTEKKYIKQLIEGNNIIPMDDLLLSNGKDIVAESQNKLDFSKKYLSNETNKVYFIQGFDGPPAKPDNYSSVAPVIRWDLYKELGYPAVNTTDDLLNVLKQMQDKHPTNEEGKKVYGLSPWIGDQAWKLWNVVTYFGYNVKGTNEGSANHLFDIDPQYNAKSLITENDSSLWTGLRFYNKANRMGILDPDSFTQKFDNAGEKGKSNRVLSSWVAWSLGGANENFVKAGHPEKGFESLPPMKGTSQYLGHYNALGQETRLYAISKNSKNPEKAMEVINFLQSSAGSELLWNGVKDVHWKLDNGKPVVLESVLQASKSDPDFEAKTGILKYTNFAGHGNGYVDKTLNTTVSFPSWSEYTRNTMSVLDKDFSEHYGVSYPGEVVEKMVEKGDAKLSAFNTIIDSLLPTAPDDIKRIDDKIMEYLVNNYPKAILEKSDEKFEAKKQEMIDDIMKMDYQKSFDFWSKAIVEAQTEAQKYN</sequence>
<feature type="chain" id="PRO_5039210647" evidence="2">
    <location>
        <begin position="31"/>
        <end position="598"/>
    </location>
</feature>
<dbReference type="Pfam" id="PF01547">
    <property type="entry name" value="SBP_bac_1"/>
    <property type="match status" value="1"/>
</dbReference>
<dbReference type="AlphaFoldDB" id="A0A6B8RRZ9"/>
<dbReference type="OrthoDB" id="3235892at2"/>
<accession>A0A6B8RRZ9</accession>
<evidence type="ECO:0000313" key="4">
    <source>
        <dbReference type="Proteomes" id="UP000426246"/>
    </source>
</evidence>
<proteinExistence type="predicted"/>
<dbReference type="InterPro" id="IPR006059">
    <property type="entry name" value="SBP"/>
</dbReference>